<protein>
    <submittedName>
        <fullName evidence="2">Minor capsid protein</fullName>
    </submittedName>
</protein>
<sequence length="295" mass="34539">MKLTNNQEIAKEITESLNKELYKHSDDEINKILKLHRNNRDIILNEIGKVILSYNVKDDSLNLTESERIKLNKDLHEKINNLLKNETKEEISKVTKILKEVTLDKYYANSYVMSLGLDFTLKKVSDKQLNRIINNTIEGKIFSDRIWDNKNKVAKKLKLEVKKFLNGETNLNNIEKIIKGKYNSNAFNTKRLVRTETARVMEQANEVFAKENNIKYQLFSATLDNSTSEICSDLDGEIFEYYDSNKPIPPLHPNCRSTLISLPSKEYKPKTRLNNITKERINYKTYQDWKVEQDL</sequence>
<dbReference type="NCBIfam" id="TIGR01641">
    <property type="entry name" value="phageSPP1_gp7"/>
    <property type="match status" value="1"/>
</dbReference>
<dbReference type="InterPro" id="IPR006528">
    <property type="entry name" value="Phage_head_morphogenesis_dom"/>
</dbReference>
<proteinExistence type="predicted"/>
<dbReference type="RefSeq" id="WP_216684675.1">
    <property type="nucleotide sequence ID" value="NZ_JAHLZG010000002.1"/>
</dbReference>
<gene>
    <name evidence="2" type="ORF">NE398_16895</name>
</gene>
<evidence type="ECO:0000313" key="3">
    <source>
        <dbReference type="Proteomes" id="UP001141183"/>
    </source>
</evidence>
<name>A0A9X3XM08_9CLOT</name>
<dbReference type="EMBL" id="JAMRYU010000020">
    <property type="protein sequence ID" value="MDC4241815.1"/>
    <property type="molecule type" value="Genomic_DNA"/>
</dbReference>
<feature type="domain" description="Phage head morphogenesis" evidence="1">
    <location>
        <begin position="169"/>
        <end position="260"/>
    </location>
</feature>
<evidence type="ECO:0000259" key="1">
    <source>
        <dbReference type="Pfam" id="PF04233"/>
    </source>
</evidence>
<dbReference type="Pfam" id="PF04233">
    <property type="entry name" value="Phage_Mu_F"/>
    <property type="match status" value="1"/>
</dbReference>
<dbReference type="AlphaFoldDB" id="A0A9X3XM08"/>
<reference evidence="2" key="1">
    <citation type="submission" date="2022-05" db="EMBL/GenBank/DDBJ databases">
        <title>Draft genome sequence of Clostridium tertium strain CP3 isolated from Peru.</title>
        <authorList>
            <person name="Hurtado R."/>
            <person name="Lima L."/>
            <person name="Sousa T."/>
            <person name="Jaiswal A.K."/>
            <person name="Tiwari S."/>
            <person name="Maturrano L."/>
            <person name="Brenig B."/>
            <person name="Azevedo V."/>
        </authorList>
    </citation>
    <scope>NUCLEOTIDE SEQUENCE</scope>
    <source>
        <strain evidence="2">CP3</strain>
    </source>
</reference>
<comment type="caution">
    <text evidence="2">The sequence shown here is derived from an EMBL/GenBank/DDBJ whole genome shotgun (WGS) entry which is preliminary data.</text>
</comment>
<accession>A0A9X3XM08</accession>
<organism evidence="2 3">
    <name type="scientific">Clostridium tertium</name>
    <dbReference type="NCBI Taxonomy" id="1559"/>
    <lineage>
        <taxon>Bacteria</taxon>
        <taxon>Bacillati</taxon>
        <taxon>Bacillota</taxon>
        <taxon>Clostridia</taxon>
        <taxon>Eubacteriales</taxon>
        <taxon>Clostridiaceae</taxon>
        <taxon>Clostridium</taxon>
    </lineage>
</organism>
<keyword evidence="3" id="KW-1185">Reference proteome</keyword>
<dbReference type="Proteomes" id="UP001141183">
    <property type="component" value="Unassembled WGS sequence"/>
</dbReference>
<evidence type="ECO:0000313" key="2">
    <source>
        <dbReference type="EMBL" id="MDC4241815.1"/>
    </source>
</evidence>